<dbReference type="EMBL" id="VAHF01000012">
    <property type="protein sequence ID" value="TXG49183.1"/>
    <property type="molecule type" value="Genomic_DNA"/>
</dbReference>
<name>A0A5C7GWQ6_9ROSI</name>
<comment type="caution">
    <text evidence="4">The sequence shown here is derived from an EMBL/GenBank/DDBJ whole genome shotgun (WGS) entry which is preliminary data.</text>
</comment>
<dbReference type="GO" id="GO:0008270">
    <property type="term" value="F:zinc ion binding"/>
    <property type="evidence" value="ECO:0007669"/>
    <property type="project" value="UniProtKB-KW"/>
</dbReference>
<dbReference type="PROSITE" id="PS50158">
    <property type="entry name" value="ZF_CCHC"/>
    <property type="match status" value="1"/>
</dbReference>
<dbReference type="InterPro" id="IPR025836">
    <property type="entry name" value="Zn_knuckle_CX2CX4HX4C"/>
</dbReference>
<dbReference type="InterPro" id="IPR040256">
    <property type="entry name" value="At4g02000-like"/>
</dbReference>
<organism evidence="4 5">
    <name type="scientific">Acer yangbiense</name>
    <dbReference type="NCBI Taxonomy" id="1000413"/>
    <lineage>
        <taxon>Eukaryota</taxon>
        <taxon>Viridiplantae</taxon>
        <taxon>Streptophyta</taxon>
        <taxon>Embryophyta</taxon>
        <taxon>Tracheophyta</taxon>
        <taxon>Spermatophyta</taxon>
        <taxon>Magnoliopsida</taxon>
        <taxon>eudicotyledons</taxon>
        <taxon>Gunneridae</taxon>
        <taxon>Pentapetalae</taxon>
        <taxon>rosids</taxon>
        <taxon>malvids</taxon>
        <taxon>Sapindales</taxon>
        <taxon>Sapindaceae</taxon>
        <taxon>Hippocastanoideae</taxon>
        <taxon>Acereae</taxon>
        <taxon>Acer</taxon>
    </lineage>
</organism>
<feature type="compositionally biased region" description="Basic and acidic residues" evidence="2">
    <location>
        <begin position="143"/>
        <end position="161"/>
    </location>
</feature>
<keyword evidence="1" id="KW-0479">Metal-binding</keyword>
<evidence type="ECO:0000313" key="4">
    <source>
        <dbReference type="EMBL" id="TXG49183.1"/>
    </source>
</evidence>
<dbReference type="PANTHER" id="PTHR31286">
    <property type="entry name" value="GLYCINE-RICH CELL WALL STRUCTURAL PROTEIN 1.8-LIKE"/>
    <property type="match status" value="1"/>
</dbReference>
<evidence type="ECO:0000256" key="2">
    <source>
        <dbReference type="SAM" id="MobiDB-lite"/>
    </source>
</evidence>
<evidence type="ECO:0000256" key="1">
    <source>
        <dbReference type="PROSITE-ProRule" id="PRU00047"/>
    </source>
</evidence>
<sequence length="323" mass="35981">MTEEIGRFLGSIVGEVVEFDDGVSGTFMAKFLRVWVILETDKPLCRCLKVDVLGDGVESVMLVKYERLPNFCFRCGLLGHTIKECPDKPKIVEAIKAKEFLFGSWLRAYAPPKRLLNGGRRWSYEERGVGFPTRDKREQGNWRNMERDGVGRNGGRSEDSRLVVSGSHQQGPFLESGSKGKMSESTIVYRSNAKLEGLPRSSAQTEIQEPRDSGGMSLNKARELRGENFGPTNSGSIVMIEVGLRSRSDPMDQRGSVENLAHAESKVSGAVEQVMMGLNNLVKLPMEPVFKFGDPIHRPLNILDTSYSSEHETKQTNLEAQNP</sequence>
<dbReference type="PANTHER" id="PTHR31286:SF167">
    <property type="entry name" value="OS09G0268800 PROTEIN"/>
    <property type="match status" value="1"/>
</dbReference>
<feature type="region of interest" description="Disordered" evidence="2">
    <location>
        <begin position="198"/>
        <end position="217"/>
    </location>
</feature>
<evidence type="ECO:0000259" key="3">
    <source>
        <dbReference type="PROSITE" id="PS50158"/>
    </source>
</evidence>
<dbReference type="OrthoDB" id="1707487at2759"/>
<keyword evidence="5" id="KW-1185">Reference proteome</keyword>
<dbReference type="AlphaFoldDB" id="A0A5C7GWQ6"/>
<keyword evidence="1" id="KW-0863">Zinc-finger</keyword>
<dbReference type="InterPro" id="IPR001878">
    <property type="entry name" value="Znf_CCHC"/>
</dbReference>
<protein>
    <recommendedName>
        <fullName evidence="3">CCHC-type domain-containing protein</fullName>
    </recommendedName>
</protein>
<evidence type="ECO:0000313" key="5">
    <source>
        <dbReference type="Proteomes" id="UP000323000"/>
    </source>
</evidence>
<proteinExistence type="predicted"/>
<feature type="domain" description="CCHC-type" evidence="3">
    <location>
        <begin position="72"/>
        <end position="87"/>
    </location>
</feature>
<dbReference type="SUPFAM" id="SSF57756">
    <property type="entry name" value="Retrovirus zinc finger-like domains"/>
    <property type="match status" value="1"/>
</dbReference>
<dbReference type="Pfam" id="PF14392">
    <property type="entry name" value="zf-CCHC_4"/>
    <property type="match status" value="1"/>
</dbReference>
<feature type="region of interest" description="Disordered" evidence="2">
    <location>
        <begin position="143"/>
        <end position="181"/>
    </location>
</feature>
<gene>
    <name evidence="4" type="ORF">EZV62_025058</name>
</gene>
<keyword evidence="1" id="KW-0862">Zinc</keyword>
<reference evidence="5" key="1">
    <citation type="journal article" date="2019" name="Gigascience">
        <title>De novo genome assembly of the endangered Acer yangbiense, a plant species with extremely small populations endemic to Yunnan Province, China.</title>
        <authorList>
            <person name="Yang J."/>
            <person name="Wariss H.M."/>
            <person name="Tao L."/>
            <person name="Zhang R."/>
            <person name="Yun Q."/>
            <person name="Hollingsworth P."/>
            <person name="Dao Z."/>
            <person name="Luo G."/>
            <person name="Guo H."/>
            <person name="Ma Y."/>
            <person name="Sun W."/>
        </authorList>
    </citation>
    <scope>NUCLEOTIDE SEQUENCE [LARGE SCALE GENOMIC DNA]</scope>
    <source>
        <strain evidence="5">cv. Malutang</strain>
    </source>
</reference>
<dbReference type="GO" id="GO:0003676">
    <property type="term" value="F:nucleic acid binding"/>
    <property type="evidence" value="ECO:0007669"/>
    <property type="project" value="InterPro"/>
</dbReference>
<dbReference type="InterPro" id="IPR036875">
    <property type="entry name" value="Znf_CCHC_sf"/>
</dbReference>
<dbReference type="Proteomes" id="UP000323000">
    <property type="component" value="Chromosome 12"/>
</dbReference>
<accession>A0A5C7GWQ6</accession>